<dbReference type="GO" id="GO:0005886">
    <property type="term" value="C:plasma membrane"/>
    <property type="evidence" value="ECO:0007669"/>
    <property type="project" value="UniProtKB-SubCell"/>
</dbReference>
<keyword evidence="5 6" id="KW-0472">Membrane</keyword>
<evidence type="ECO:0000256" key="7">
    <source>
        <dbReference type="RuleBase" id="RU000320"/>
    </source>
</evidence>
<keyword evidence="9" id="KW-0560">Oxidoreductase</keyword>
<dbReference type="EMBL" id="OMOD01000193">
    <property type="protein sequence ID" value="SPF49736.1"/>
    <property type="molecule type" value="Genomic_DNA"/>
</dbReference>
<dbReference type="AlphaFoldDB" id="A0A2U3LCZ1"/>
<dbReference type="GO" id="GO:0012505">
    <property type="term" value="C:endomembrane system"/>
    <property type="evidence" value="ECO:0007669"/>
    <property type="project" value="UniProtKB-SubCell"/>
</dbReference>
<feature type="transmembrane region" description="Helical" evidence="6">
    <location>
        <begin position="304"/>
        <end position="323"/>
    </location>
</feature>
<dbReference type="HAMAP" id="MF_00445">
    <property type="entry name" value="NDH1_NuoN_1"/>
    <property type="match status" value="1"/>
</dbReference>
<keyword evidence="4 6" id="KW-1133">Transmembrane helix</keyword>
<keyword evidence="6" id="KW-1278">Translocase</keyword>
<evidence type="ECO:0000256" key="6">
    <source>
        <dbReference type="HAMAP-Rule" id="MF_00445"/>
    </source>
</evidence>
<evidence type="ECO:0000256" key="1">
    <source>
        <dbReference type="ARBA" id="ARBA00004127"/>
    </source>
</evidence>
<feature type="transmembrane region" description="Helical" evidence="6">
    <location>
        <begin position="168"/>
        <end position="191"/>
    </location>
</feature>
<sequence length="513" mass="54854">MTTILLAQAIPQGVDYVRVLPELVLSLFGIVIMLLDPFVDEEKSQKTLGVIGFAGTIAGLASTWYMAQSPGPAFSKMVRVDSFSVFFHFLVIAIAAVVILTSFEYMAVQRIRAGEYYALILFGVVGMGLMSSAVELVLIFIALEISSISTYILAGFRRQEAASSESSLKYFLLGSFATAFFLYGVAMLFGATGSTNIDVISQTLQASPPEVLVYVAIALMFVGLGFKVAAAPFHIWTPDVYEGAPAPVVGFMSTAPKAAAFAVLLRVVFAINAPGRFWLVWVAAALSMTLGNVSALVQTNVKRLLAYSSIAHAGYLLVAFAMTTPEDSSLGISAAMFYAAAYAAMNVGAFAVVSHFANAGERYVTLEDYEGLGRTSPLLAATLSIFLLSLIGIPITGGFFAKFYVFSAALKANLIWLTLIGVVNSAIGAYYYLRIMVMMYMREARREVPVTPVPFGLGLALALSLVATLYLGIAPNRVLQYAQQSARDLLPQPAATAPASATQVEPAANIPRH</sequence>
<dbReference type="NCBIfam" id="TIGR01770">
    <property type="entry name" value="NDH_I_N"/>
    <property type="match status" value="1"/>
</dbReference>
<proteinExistence type="inferred from homology"/>
<feature type="domain" description="NADH:quinone oxidoreductase/Mrp antiporter transmembrane" evidence="8">
    <location>
        <begin position="133"/>
        <end position="427"/>
    </location>
</feature>
<evidence type="ECO:0000259" key="8">
    <source>
        <dbReference type="Pfam" id="PF00361"/>
    </source>
</evidence>
<comment type="catalytic activity">
    <reaction evidence="6">
        <text>a quinone + NADH + 5 H(+)(in) = a quinol + NAD(+) + 4 H(+)(out)</text>
        <dbReference type="Rhea" id="RHEA:57888"/>
        <dbReference type="ChEBI" id="CHEBI:15378"/>
        <dbReference type="ChEBI" id="CHEBI:24646"/>
        <dbReference type="ChEBI" id="CHEBI:57540"/>
        <dbReference type="ChEBI" id="CHEBI:57945"/>
        <dbReference type="ChEBI" id="CHEBI:132124"/>
    </reaction>
</comment>
<feature type="transmembrane region" description="Helical" evidence="6">
    <location>
        <begin position="86"/>
        <end position="107"/>
    </location>
</feature>
<accession>A0A2U3LCZ1</accession>
<keyword evidence="6" id="KW-0813">Transport</keyword>
<comment type="subunit">
    <text evidence="6">NDH-1 is composed of 14 different subunits. Subunits NuoA, H, J, K, L, M, N constitute the membrane sector of the complex.</text>
</comment>
<dbReference type="GO" id="GO:0042773">
    <property type="term" value="P:ATP synthesis coupled electron transport"/>
    <property type="evidence" value="ECO:0007669"/>
    <property type="project" value="InterPro"/>
</dbReference>
<dbReference type="PRINTS" id="PR01434">
    <property type="entry name" value="NADHDHGNASE5"/>
</dbReference>
<comment type="function">
    <text evidence="6">NDH-1 shuttles electrons from NADH, via FMN and iron-sulfur (Fe-S) centers, to quinones in the respiratory chain. The immediate electron acceptor for the enzyme in this species is believed to be ubiquinone. Couples the redox reaction to proton translocation (for every two electrons transferred, four hydrogen ions are translocated across the cytoplasmic membrane), and thus conserves the redox energy in a proton gradient.</text>
</comment>
<evidence type="ECO:0000256" key="3">
    <source>
        <dbReference type="ARBA" id="ARBA00022692"/>
    </source>
</evidence>
<feature type="transmembrane region" description="Helical" evidence="6">
    <location>
        <begin position="16"/>
        <end position="35"/>
    </location>
</feature>
<feature type="transmembrane region" description="Helical" evidence="6">
    <location>
        <begin position="335"/>
        <end position="357"/>
    </location>
</feature>
<dbReference type="InterPro" id="IPR010096">
    <property type="entry name" value="NADH-Q_OxRdtase_suN/2"/>
</dbReference>
<feature type="transmembrane region" description="Helical" evidence="6">
    <location>
        <begin position="114"/>
        <end position="130"/>
    </location>
</feature>
<feature type="transmembrane region" description="Helical" evidence="6">
    <location>
        <begin position="47"/>
        <end position="66"/>
    </location>
</feature>
<dbReference type="PANTHER" id="PTHR22773">
    <property type="entry name" value="NADH DEHYDROGENASE"/>
    <property type="match status" value="1"/>
</dbReference>
<feature type="transmembrane region" description="Helical" evidence="6">
    <location>
        <begin position="453"/>
        <end position="473"/>
    </location>
</feature>
<organism evidence="9 10">
    <name type="scientific">Candidatus Sulfotelmatobacter kueseliae</name>
    <dbReference type="NCBI Taxonomy" id="2042962"/>
    <lineage>
        <taxon>Bacteria</taxon>
        <taxon>Pseudomonadati</taxon>
        <taxon>Acidobacteriota</taxon>
        <taxon>Terriglobia</taxon>
        <taxon>Terriglobales</taxon>
        <taxon>Candidatus Korobacteraceae</taxon>
        <taxon>Candidatus Sulfotelmatobacter</taxon>
    </lineage>
</organism>
<evidence type="ECO:0000256" key="4">
    <source>
        <dbReference type="ARBA" id="ARBA00022989"/>
    </source>
</evidence>
<feature type="transmembrane region" description="Helical" evidence="6">
    <location>
        <begin position="211"/>
        <end position="236"/>
    </location>
</feature>
<dbReference type="InterPro" id="IPR001750">
    <property type="entry name" value="ND/Mrp_TM"/>
</dbReference>
<dbReference type="GO" id="GO:0048038">
    <property type="term" value="F:quinone binding"/>
    <property type="evidence" value="ECO:0007669"/>
    <property type="project" value="UniProtKB-KW"/>
</dbReference>
<dbReference type="EC" id="7.1.1.-" evidence="6"/>
<dbReference type="GO" id="GO:0008137">
    <property type="term" value="F:NADH dehydrogenase (ubiquinone) activity"/>
    <property type="evidence" value="ECO:0007669"/>
    <property type="project" value="InterPro"/>
</dbReference>
<keyword evidence="6" id="KW-1003">Cell membrane</keyword>
<comment type="similarity">
    <text evidence="6">Belongs to the complex I subunit 2 family.</text>
</comment>
<comment type="subcellular location">
    <subcellularLocation>
        <location evidence="6">Cell membrane</location>
        <topology evidence="6">Multi-pass membrane protein</topology>
    </subcellularLocation>
    <subcellularLocation>
        <location evidence="1">Endomembrane system</location>
        <topology evidence="1">Multi-pass membrane protein</topology>
    </subcellularLocation>
    <subcellularLocation>
        <location evidence="7">Membrane</location>
        <topology evidence="7">Multi-pass membrane protein</topology>
    </subcellularLocation>
</comment>
<evidence type="ECO:0000313" key="10">
    <source>
        <dbReference type="Proteomes" id="UP000238701"/>
    </source>
</evidence>
<reference evidence="10" key="1">
    <citation type="submission" date="2018-02" db="EMBL/GenBank/DDBJ databases">
        <authorList>
            <person name="Hausmann B."/>
        </authorList>
    </citation>
    <scope>NUCLEOTIDE SEQUENCE [LARGE SCALE GENOMIC DNA]</scope>
    <source>
        <strain evidence="10">Peat soil MAG SbA1</strain>
    </source>
</reference>
<dbReference type="Pfam" id="PF00361">
    <property type="entry name" value="Proton_antipo_M"/>
    <property type="match status" value="1"/>
</dbReference>
<feature type="transmembrane region" description="Helical" evidence="6">
    <location>
        <begin position="413"/>
        <end position="433"/>
    </location>
</feature>
<evidence type="ECO:0000313" key="9">
    <source>
        <dbReference type="EMBL" id="SPF49736.1"/>
    </source>
</evidence>
<keyword evidence="3 6" id="KW-0812">Transmembrane</keyword>
<feature type="transmembrane region" description="Helical" evidence="6">
    <location>
        <begin position="378"/>
        <end position="401"/>
    </location>
</feature>
<keyword evidence="6" id="KW-0830">Ubiquinone</keyword>
<keyword evidence="2" id="KW-0997">Cell inner membrane</keyword>
<evidence type="ECO:0000256" key="5">
    <source>
        <dbReference type="ARBA" id="ARBA00023136"/>
    </source>
</evidence>
<dbReference type="OrthoDB" id="9807568at2"/>
<feature type="transmembrane region" description="Helical" evidence="6">
    <location>
        <begin position="277"/>
        <end position="297"/>
    </location>
</feature>
<dbReference type="GO" id="GO:0050136">
    <property type="term" value="F:NADH dehydrogenase (quinone) (non-electrogenic) activity"/>
    <property type="evidence" value="ECO:0007669"/>
    <property type="project" value="UniProtKB-UniRule"/>
</dbReference>
<protein>
    <recommendedName>
        <fullName evidence="6">NADH-quinone oxidoreductase subunit N</fullName>
        <ecNumber evidence="6">7.1.1.-</ecNumber>
    </recommendedName>
    <alternativeName>
        <fullName evidence="6">NADH dehydrogenase I subunit N</fullName>
    </alternativeName>
    <alternativeName>
        <fullName evidence="6">NDH-1 subunit N</fullName>
    </alternativeName>
</protein>
<keyword evidence="6" id="KW-0520">NAD</keyword>
<feature type="transmembrane region" description="Helical" evidence="6">
    <location>
        <begin position="248"/>
        <end position="271"/>
    </location>
</feature>
<name>A0A2U3LCZ1_9BACT</name>
<keyword evidence="6" id="KW-0874">Quinone</keyword>
<dbReference type="Proteomes" id="UP000238701">
    <property type="component" value="Unassembled WGS sequence"/>
</dbReference>
<evidence type="ECO:0000256" key="2">
    <source>
        <dbReference type="ARBA" id="ARBA00022519"/>
    </source>
</evidence>
<gene>
    <name evidence="6 9" type="primary">nuoN</name>
    <name evidence="9" type="ORF">SBA1_940013</name>
</gene>